<name>A0A2I1K7M3_9LACT</name>
<comment type="caution">
    <text evidence="1">The sequence shown here is derived from an EMBL/GenBank/DDBJ whole genome shotgun (WGS) entry which is preliminary data.</text>
</comment>
<gene>
    <name evidence="1" type="ORF">CYJ27_02620</name>
</gene>
<sequence>MDTSRINNSISYWKDLNLWTTGCFQGTLEELQERVAETYKDNTFLREKYERVIAFILSEAEQNNKK</sequence>
<proteinExistence type="predicted"/>
<reference evidence="1 2" key="1">
    <citation type="submission" date="2017-12" db="EMBL/GenBank/DDBJ databases">
        <title>Phylogenetic diversity of female urinary microbiome.</title>
        <authorList>
            <person name="Thomas-White K."/>
            <person name="Wolfe A.J."/>
        </authorList>
    </citation>
    <scope>NUCLEOTIDE SEQUENCE [LARGE SCALE GENOMIC DNA]</scope>
    <source>
        <strain evidence="1 2">UMB0844</strain>
    </source>
</reference>
<dbReference type="Proteomes" id="UP000234775">
    <property type="component" value="Unassembled WGS sequence"/>
</dbReference>
<keyword evidence="2" id="KW-1185">Reference proteome</keyword>
<dbReference type="AlphaFoldDB" id="A0A2I1K7M3"/>
<evidence type="ECO:0000313" key="1">
    <source>
        <dbReference type="EMBL" id="PKY91587.1"/>
    </source>
</evidence>
<dbReference type="EMBL" id="PKGZ01000002">
    <property type="protein sequence ID" value="PKY91587.1"/>
    <property type="molecule type" value="Genomic_DNA"/>
</dbReference>
<accession>A0A2I1K7M3</accession>
<evidence type="ECO:0000313" key="2">
    <source>
        <dbReference type="Proteomes" id="UP000234775"/>
    </source>
</evidence>
<protein>
    <submittedName>
        <fullName evidence="1">Uncharacterized protein</fullName>
    </submittedName>
</protein>
<organism evidence="1 2">
    <name type="scientific">Aerococcus christensenii</name>
    <dbReference type="NCBI Taxonomy" id="87541"/>
    <lineage>
        <taxon>Bacteria</taxon>
        <taxon>Bacillati</taxon>
        <taxon>Bacillota</taxon>
        <taxon>Bacilli</taxon>
        <taxon>Lactobacillales</taxon>
        <taxon>Aerococcaceae</taxon>
        <taxon>Aerococcus</taxon>
    </lineage>
</organism>